<dbReference type="Pfam" id="PF14534">
    <property type="entry name" value="DUF4440"/>
    <property type="match status" value="1"/>
</dbReference>
<evidence type="ECO:0000313" key="2">
    <source>
        <dbReference type="EMBL" id="KAB1660310.1"/>
    </source>
</evidence>
<comment type="caution">
    <text evidence="2">The sequence shown here is derived from an EMBL/GenBank/DDBJ whole genome shotgun (WGS) entry which is preliminary data.</text>
</comment>
<dbReference type="Proteomes" id="UP000467240">
    <property type="component" value="Unassembled WGS sequence"/>
</dbReference>
<dbReference type="InterPro" id="IPR027843">
    <property type="entry name" value="DUF4440"/>
</dbReference>
<dbReference type="Gene3D" id="3.10.450.50">
    <property type="match status" value="1"/>
</dbReference>
<dbReference type="RefSeq" id="WP_158039410.1">
    <property type="nucleotide sequence ID" value="NZ_JACCFV010000001.1"/>
</dbReference>
<dbReference type="SUPFAM" id="SSF54427">
    <property type="entry name" value="NTF2-like"/>
    <property type="match status" value="1"/>
</dbReference>
<keyword evidence="3" id="KW-1185">Reference proteome</keyword>
<reference evidence="2 3" key="1">
    <citation type="submission" date="2019-09" db="EMBL/GenBank/DDBJ databases">
        <title>Phylogeny of genus Pseudoclavibacter and closely related genus.</title>
        <authorList>
            <person name="Li Y."/>
        </authorList>
    </citation>
    <scope>NUCLEOTIDE SEQUENCE [LARGE SCALE GENOMIC DNA]</scope>
    <source>
        <strain evidence="2 3">DSM 23821</strain>
    </source>
</reference>
<evidence type="ECO:0000313" key="3">
    <source>
        <dbReference type="Proteomes" id="UP000467240"/>
    </source>
</evidence>
<gene>
    <name evidence="2" type="ORF">F8O01_02995</name>
</gene>
<organism evidence="2 3">
    <name type="scientific">Pseudoclavibacter chungangensis</name>
    <dbReference type="NCBI Taxonomy" id="587635"/>
    <lineage>
        <taxon>Bacteria</taxon>
        <taxon>Bacillati</taxon>
        <taxon>Actinomycetota</taxon>
        <taxon>Actinomycetes</taxon>
        <taxon>Micrococcales</taxon>
        <taxon>Microbacteriaceae</taxon>
        <taxon>Pseudoclavibacter</taxon>
    </lineage>
</organism>
<dbReference type="OrthoDB" id="5112473at2"/>
<name>A0A7J5C097_9MICO</name>
<evidence type="ECO:0000259" key="1">
    <source>
        <dbReference type="Pfam" id="PF14534"/>
    </source>
</evidence>
<proteinExistence type="predicted"/>
<dbReference type="AlphaFoldDB" id="A0A7J5C097"/>
<accession>A0A7J5C097</accession>
<dbReference type="EMBL" id="WBJZ01000003">
    <property type="protein sequence ID" value="KAB1660310.1"/>
    <property type="molecule type" value="Genomic_DNA"/>
</dbReference>
<sequence length="126" mass="13979">MTTRDATGRTLDESEDLLLDAMRRSDVEQLRSLLADDLVFTLPDGTVVGREADLAAHRSGSTRFQSLAEIDRSTDEQDGRGRTRTRVDVVVIDRGDRIVAMLDYERSWSIRGGVWQVVSGSATPVL</sequence>
<dbReference type="InterPro" id="IPR032710">
    <property type="entry name" value="NTF2-like_dom_sf"/>
</dbReference>
<protein>
    <submittedName>
        <fullName evidence="2">Nuclear transport factor 2 family protein</fullName>
    </submittedName>
</protein>
<feature type="domain" description="DUF4440" evidence="1">
    <location>
        <begin position="13"/>
        <end position="117"/>
    </location>
</feature>